<keyword evidence="6" id="KW-0240">DNA-directed RNA polymerase</keyword>
<evidence type="ECO:0000313" key="7">
    <source>
        <dbReference type="Proteomes" id="UP000247409"/>
    </source>
</evidence>
<organism evidence="6 7">
    <name type="scientific">Gracilariopsis chorda</name>
    <dbReference type="NCBI Taxonomy" id="448386"/>
    <lineage>
        <taxon>Eukaryota</taxon>
        <taxon>Rhodophyta</taxon>
        <taxon>Florideophyceae</taxon>
        <taxon>Rhodymeniophycidae</taxon>
        <taxon>Gracilariales</taxon>
        <taxon>Gracilariaceae</taxon>
        <taxon>Gracilariopsis</taxon>
    </lineage>
</organism>
<evidence type="ECO:0000313" key="6">
    <source>
        <dbReference type="EMBL" id="PXF48504.1"/>
    </source>
</evidence>
<evidence type="ECO:0000256" key="1">
    <source>
        <dbReference type="ARBA" id="ARBA00022723"/>
    </source>
</evidence>
<dbReference type="AlphaFoldDB" id="A0A2V3J281"/>
<reference evidence="6 7" key="1">
    <citation type="journal article" date="2018" name="Mol. Biol. Evol.">
        <title>Analysis of the draft genome of the red seaweed Gracilariopsis chorda provides insights into genome size evolution in Rhodophyta.</title>
        <authorList>
            <person name="Lee J."/>
            <person name="Yang E.C."/>
            <person name="Graf L."/>
            <person name="Yang J.H."/>
            <person name="Qiu H."/>
            <person name="Zel Zion U."/>
            <person name="Chan C.X."/>
            <person name="Stephens T.G."/>
            <person name="Weber A.P.M."/>
            <person name="Boo G.H."/>
            <person name="Boo S.M."/>
            <person name="Kim K.M."/>
            <person name="Shin Y."/>
            <person name="Jung M."/>
            <person name="Lee S.J."/>
            <person name="Yim H.S."/>
            <person name="Lee J.H."/>
            <person name="Bhattacharya D."/>
            <person name="Yoon H.S."/>
        </authorList>
    </citation>
    <scope>NUCLEOTIDE SEQUENCE [LARGE SCALE GENOMIC DNA]</scope>
    <source>
        <strain evidence="6 7">SKKU-2015</strain>
        <tissue evidence="6">Whole body</tissue>
    </source>
</reference>
<dbReference type="EMBL" id="NBIV01000013">
    <property type="protein sequence ID" value="PXF48504.1"/>
    <property type="molecule type" value="Genomic_DNA"/>
</dbReference>
<keyword evidence="1" id="KW-0479">Metal-binding</keyword>
<dbReference type="Proteomes" id="UP000247409">
    <property type="component" value="Unassembled WGS sequence"/>
</dbReference>
<dbReference type="GO" id="GO:0006367">
    <property type="term" value="P:transcription initiation at RNA polymerase II promoter"/>
    <property type="evidence" value="ECO:0007669"/>
    <property type="project" value="TreeGrafter"/>
</dbReference>
<proteinExistence type="predicted"/>
<dbReference type="GO" id="GO:0006283">
    <property type="term" value="P:transcription-coupled nucleotide-excision repair"/>
    <property type="evidence" value="ECO:0007669"/>
    <property type="project" value="TreeGrafter"/>
</dbReference>
<dbReference type="SMART" id="SM00440">
    <property type="entry name" value="ZnF_C2C2"/>
    <property type="match status" value="1"/>
</dbReference>
<evidence type="ECO:0000259" key="5">
    <source>
        <dbReference type="PROSITE" id="PS51133"/>
    </source>
</evidence>
<dbReference type="Pfam" id="PF01096">
    <property type="entry name" value="Zn_ribbon_TFIIS"/>
    <property type="match status" value="1"/>
</dbReference>
<dbReference type="CDD" id="cd10508">
    <property type="entry name" value="Zn-ribbon_RPB9"/>
    <property type="match status" value="1"/>
</dbReference>
<dbReference type="GO" id="GO:0003899">
    <property type="term" value="F:DNA-directed RNA polymerase activity"/>
    <property type="evidence" value="ECO:0007669"/>
    <property type="project" value="InterPro"/>
</dbReference>
<dbReference type="GO" id="GO:0001193">
    <property type="term" value="P:maintenance of transcriptional fidelity during transcription elongation by RNA polymerase II"/>
    <property type="evidence" value="ECO:0007669"/>
    <property type="project" value="TreeGrafter"/>
</dbReference>
<gene>
    <name evidence="6" type="ORF">BWQ96_01673</name>
</gene>
<keyword evidence="2 4" id="KW-0863">Zinc-finger</keyword>
<feature type="domain" description="TFIIS-type" evidence="5">
    <location>
        <begin position="68"/>
        <end position="108"/>
    </location>
</feature>
<dbReference type="PANTHER" id="PTHR11239">
    <property type="entry name" value="DNA-DIRECTED RNA POLYMERASE"/>
    <property type="match status" value="1"/>
</dbReference>
<dbReference type="PANTHER" id="PTHR11239:SF1">
    <property type="entry name" value="DNA-DIRECTED RNA POLYMERASE II SUBUNIT RPB9"/>
    <property type="match status" value="1"/>
</dbReference>
<dbReference type="InterPro" id="IPR012164">
    <property type="entry name" value="Rpa12/Rpb9/Rpc10/TFS"/>
</dbReference>
<dbReference type="Gene3D" id="2.20.25.10">
    <property type="match status" value="2"/>
</dbReference>
<keyword evidence="7" id="KW-1185">Reference proteome</keyword>
<dbReference type="GO" id="GO:0008270">
    <property type="term" value="F:zinc ion binding"/>
    <property type="evidence" value="ECO:0007669"/>
    <property type="project" value="UniProtKB-KW"/>
</dbReference>
<name>A0A2V3J281_9FLOR</name>
<evidence type="ECO:0000256" key="3">
    <source>
        <dbReference type="ARBA" id="ARBA00022833"/>
    </source>
</evidence>
<dbReference type="InterPro" id="IPR001222">
    <property type="entry name" value="Znf_TFIIS"/>
</dbReference>
<dbReference type="STRING" id="448386.A0A2V3J281"/>
<dbReference type="InterPro" id="IPR034012">
    <property type="entry name" value="Zn_ribbon_RPB9_C"/>
</dbReference>
<keyword evidence="3" id="KW-0862">Zinc</keyword>
<evidence type="ECO:0000256" key="4">
    <source>
        <dbReference type="PROSITE-ProRule" id="PRU00472"/>
    </source>
</evidence>
<sequence>MLYPQEDVKERRSTGRKVLKYVCRNCTYFEDVSEVTYPIHKNVIVHTANEKMAITYDVLEDKTLPRTFNANCPECQGKQAVYYQSPVGKNDEALVLIFVCVNCGNRWLSSDE</sequence>
<dbReference type="GO" id="GO:0003676">
    <property type="term" value="F:nucleic acid binding"/>
    <property type="evidence" value="ECO:0007669"/>
    <property type="project" value="InterPro"/>
</dbReference>
<keyword evidence="6" id="KW-0804">Transcription</keyword>
<dbReference type="PROSITE" id="PS51133">
    <property type="entry name" value="ZF_TFIIS_2"/>
    <property type="match status" value="1"/>
</dbReference>
<comment type="caution">
    <text evidence="6">The sequence shown here is derived from an EMBL/GenBank/DDBJ whole genome shotgun (WGS) entry which is preliminary data.</text>
</comment>
<dbReference type="OrthoDB" id="282270at2759"/>
<dbReference type="GO" id="GO:0005665">
    <property type="term" value="C:RNA polymerase II, core complex"/>
    <property type="evidence" value="ECO:0007669"/>
    <property type="project" value="TreeGrafter"/>
</dbReference>
<accession>A0A2V3J281</accession>
<evidence type="ECO:0000256" key="2">
    <source>
        <dbReference type="ARBA" id="ARBA00022771"/>
    </source>
</evidence>
<dbReference type="SUPFAM" id="SSF57783">
    <property type="entry name" value="Zinc beta-ribbon"/>
    <property type="match status" value="1"/>
</dbReference>
<protein>
    <submittedName>
        <fullName evidence="6">DNA-directed RNA polymerases II, IV and V subunit 9A</fullName>
    </submittedName>
</protein>